<dbReference type="InterPro" id="IPR038359">
    <property type="entry name" value="Connexin_N_sf"/>
</dbReference>
<evidence type="ECO:0000256" key="9">
    <source>
        <dbReference type="SAM" id="Phobius"/>
    </source>
</evidence>
<dbReference type="SMART" id="SM01089">
    <property type="entry name" value="Connexin_CCC"/>
    <property type="match status" value="1"/>
</dbReference>
<dbReference type="PROSITE" id="PS00407">
    <property type="entry name" value="CONNEXINS_1"/>
    <property type="match status" value="1"/>
</dbReference>
<keyword evidence="6" id="KW-0965">Cell junction</keyword>
<feature type="domain" description="Connexin cysteine-rich" evidence="11">
    <location>
        <begin position="135"/>
        <end position="202"/>
    </location>
</feature>
<dbReference type="PRINTS" id="PR00206">
    <property type="entry name" value="CONNEXIN"/>
</dbReference>
<dbReference type="GO" id="GO:0007267">
    <property type="term" value="P:cell-cell signaling"/>
    <property type="evidence" value="ECO:0007669"/>
    <property type="project" value="TreeGrafter"/>
</dbReference>
<dbReference type="InterPro" id="IPR017990">
    <property type="entry name" value="Connexin_CS"/>
</dbReference>
<proteinExistence type="predicted"/>
<keyword evidence="7 9" id="KW-1133">Transmembrane helix</keyword>
<keyword evidence="8 9" id="KW-0472">Membrane</keyword>
<dbReference type="GeneID" id="120024224"/>
<name>A0A8U0PHE7_SALNM</name>
<evidence type="ECO:0000313" key="13">
    <source>
        <dbReference type="RefSeq" id="XP_038824347.1"/>
    </source>
</evidence>
<evidence type="ECO:0000256" key="3">
    <source>
        <dbReference type="ARBA" id="ARBA00022475"/>
    </source>
</evidence>
<dbReference type="PANTHER" id="PTHR11984:SF26">
    <property type="entry name" value="GAP JUNCTION BETA-7 PROTEIN"/>
    <property type="match status" value="1"/>
</dbReference>
<dbReference type="GO" id="GO:0005922">
    <property type="term" value="C:connexin complex"/>
    <property type="evidence" value="ECO:0007669"/>
    <property type="project" value="InterPro"/>
</dbReference>
<feature type="domain" description="Connexin N-terminal" evidence="10">
    <location>
        <begin position="43"/>
        <end position="76"/>
    </location>
</feature>
<organism evidence="12 13">
    <name type="scientific">Salvelinus namaycush</name>
    <name type="common">Lake trout</name>
    <name type="synonym">Salmo namaycush</name>
    <dbReference type="NCBI Taxonomy" id="8040"/>
    <lineage>
        <taxon>Eukaryota</taxon>
        <taxon>Metazoa</taxon>
        <taxon>Chordata</taxon>
        <taxon>Craniata</taxon>
        <taxon>Vertebrata</taxon>
        <taxon>Euteleostomi</taxon>
        <taxon>Actinopterygii</taxon>
        <taxon>Neopterygii</taxon>
        <taxon>Teleostei</taxon>
        <taxon>Protacanthopterygii</taxon>
        <taxon>Salmoniformes</taxon>
        <taxon>Salmonidae</taxon>
        <taxon>Salmoninae</taxon>
        <taxon>Salvelinus</taxon>
    </lineage>
</organism>
<dbReference type="RefSeq" id="XP_038824347.1">
    <property type="nucleotide sequence ID" value="XM_038968419.1"/>
</dbReference>
<feature type="transmembrane region" description="Helical" evidence="9">
    <location>
        <begin position="78"/>
        <end position="98"/>
    </location>
</feature>
<feature type="transmembrane region" description="Helical" evidence="9">
    <location>
        <begin position="20"/>
        <end position="40"/>
    </location>
</feature>
<dbReference type="SMART" id="SM00037">
    <property type="entry name" value="CNX"/>
    <property type="match status" value="1"/>
</dbReference>
<keyword evidence="12" id="KW-1185">Reference proteome</keyword>
<dbReference type="InterPro" id="IPR013092">
    <property type="entry name" value="Connexin_N"/>
</dbReference>
<evidence type="ECO:0000259" key="11">
    <source>
        <dbReference type="SMART" id="SM01089"/>
    </source>
</evidence>
<dbReference type="InterPro" id="IPR000500">
    <property type="entry name" value="Connexin"/>
</dbReference>
<dbReference type="KEGG" id="snh:120024224"/>
<dbReference type="Pfam" id="PF00029">
    <property type="entry name" value="Connexin"/>
    <property type="match status" value="1"/>
</dbReference>
<evidence type="ECO:0000256" key="2">
    <source>
        <dbReference type="ARBA" id="ARBA00004651"/>
    </source>
</evidence>
<keyword evidence="4 9" id="KW-0812">Transmembrane</keyword>
<evidence type="ECO:0000256" key="7">
    <source>
        <dbReference type="ARBA" id="ARBA00022989"/>
    </source>
</evidence>
<keyword evidence="3" id="KW-1003">Cell membrane</keyword>
<dbReference type="GO" id="GO:0005243">
    <property type="term" value="F:gap junction channel activity"/>
    <property type="evidence" value="ECO:0007669"/>
    <property type="project" value="TreeGrafter"/>
</dbReference>
<protein>
    <submittedName>
        <fullName evidence="13">Gap junction beta-7 protein-like</fullName>
    </submittedName>
</protein>
<evidence type="ECO:0000256" key="4">
    <source>
        <dbReference type="ARBA" id="ARBA00022692"/>
    </source>
</evidence>
<feature type="transmembrane region" description="Helical" evidence="9">
    <location>
        <begin position="119"/>
        <end position="147"/>
    </location>
</feature>
<dbReference type="AlphaFoldDB" id="A0A8U0PHE7"/>
<sequence length="292" mass="33609">MSNWGFLENVLSGVNKYSTVIGRIWLSIVFIFRILVYVAAAEQVWKDEHNDFVCNTQQPGCENVCFDHFFPISQIRLWALQLIMVSTPSLLVALHVAYRENRESRHGKKLYEDKGRIDGGLLCTYILSLVFKTTFEVGSLLAFYFLYSGFDVPRLLRCSLDPCPNTVDCYISKATEKMVFLYIMGCTSILCIVLNVSEMVYILSKQCWKCFSKRYIPIEERAHWHCFEYSSNSLPSRPVSAVSSLSDISEEVSDLESSLLAARRFLRLGYFLQNMKWLLCSSKYRSDSPCPM</sequence>
<evidence type="ECO:0000256" key="5">
    <source>
        <dbReference type="ARBA" id="ARBA00022868"/>
    </source>
</evidence>
<evidence type="ECO:0000256" key="8">
    <source>
        <dbReference type="ARBA" id="ARBA00023136"/>
    </source>
</evidence>
<dbReference type="Gene3D" id="1.20.1440.80">
    <property type="entry name" value="Gap junction channel protein cysteine-rich domain"/>
    <property type="match status" value="1"/>
</dbReference>
<evidence type="ECO:0000259" key="10">
    <source>
        <dbReference type="SMART" id="SM00037"/>
    </source>
</evidence>
<evidence type="ECO:0000256" key="1">
    <source>
        <dbReference type="ARBA" id="ARBA00004610"/>
    </source>
</evidence>
<dbReference type="InterPro" id="IPR019570">
    <property type="entry name" value="Connexin_CCC"/>
</dbReference>
<evidence type="ECO:0000313" key="12">
    <source>
        <dbReference type="Proteomes" id="UP000808372"/>
    </source>
</evidence>
<comment type="subcellular location">
    <subcellularLocation>
        <location evidence="1">Cell junction</location>
        <location evidence="1">Gap junction</location>
    </subcellularLocation>
    <subcellularLocation>
        <location evidence="2">Cell membrane</location>
        <topology evidence="2">Multi-pass membrane protein</topology>
    </subcellularLocation>
</comment>
<reference evidence="13" key="1">
    <citation type="submission" date="2025-08" db="UniProtKB">
        <authorList>
            <consortium name="RefSeq"/>
        </authorList>
    </citation>
    <scope>IDENTIFICATION</scope>
    <source>
        <tissue evidence="13">White muscle</tissue>
    </source>
</reference>
<feature type="transmembrane region" description="Helical" evidence="9">
    <location>
        <begin position="180"/>
        <end position="204"/>
    </location>
</feature>
<evidence type="ECO:0000256" key="6">
    <source>
        <dbReference type="ARBA" id="ARBA00022949"/>
    </source>
</evidence>
<dbReference type="PANTHER" id="PTHR11984">
    <property type="entry name" value="CONNEXIN"/>
    <property type="match status" value="1"/>
</dbReference>
<gene>
    <name evidence="13" type="primary">LOC120024224</name>
</gene>
<dbReference type="Proteomes" id="UP000808372">
    <property type="component" value="Chromosome 29"/>
</dbReference>
<keyword evidence="5" id="KW-0303">Gap junction</keyword>
<accession>A0A8U0PHE7</accession>